<dbReference type="PANTHER" id="PTHR19229">
    <property type="entry name" value="ATP-BINDING CASSETTE TRANSPORTER SUBFAMILY A ABCA"/>
    <property type="match status" value="1"/>
</dbReference>
<feature type="transmembrane region" description="Helical" evidence="1">
    <location>
        <begin position="20"/>
        <end position="39"/>
    </location>
</feature>
<dbReference type="Proteomes" id="UP000319801">
    <property type="component" value="Unassembled WGS sequence"/>
</dbReference>
<dbReference type="OrthoDB" id="10255969at2759"/>
<dbReference type="Pfam" id="PF00005">
    <property type="entry name" value="ABC_tran"/>
    <property type="match status" value="1"/>
</dbReference>
<gene>
    <name evidence="3" type="ORF">Baya_14425</name>
</gene>
<dbReference type="GO" id="GO:0005524">
    <property type="term" value="F:ATP binding"/>
    <property type="evidence" value="ECO:0007669"/>
    <property type="project" value="UniProtKB-KW"/>
</dbReference>
<evidence type="ECO:0000313" key="3">
    <source>
        <dbReference type="EMBL" id="TTA11863.1"/>
    </source>
</evidence>
<feature type="transmembrane region" description="Helical" evidence="1">
    <location>
        <begin position="169"/>
        <end position="191"/>
    </location>
</feature>
<dbReference type="GO" id="GO:0016887">
    <property type="term" value="F:ATP hydrolysis activity"/>
    <property type="evidence" value="ECO:0007669"/>
    <property type="project" value="InterPro"/>
</dbReference>
<dbReference type="EMBL" id="VCAZ01000159">
    <property type="protein sequence ID" value="TTA11863.1"/>
    <property type="molecule type" value="Genomic_DNA"/>
</dbReference>
<evidence type="ECO:0000259" key="2">
    <source>
        <dbReference type="PROSITE" id="PS50893"/>
    </source>
</evidence>
<dbReference type="InterPro" id="IPR027417">
    <property type="entry name" value="P-loop_NTPase"/>
</dbReference>
<dbReference type="PANTHER" id="PTHR19229:SF29">
    <property type="entry name" value="GLUCOSYLCERAMIDE TRANSPORTER ABCA12"/>
    <property type="match status" value="1"/>
</dbReference>
<feature type="domain" description="ABC transporter" evidence="2">
    <location>
        <begin position="240"/>
        <end position="506"/>
    </location>
</feature>
<evidence type="ECO:0000256" key="1">
    <source>
        <dbReference type="SAM" id="Phobius"/>
    </source>
</evidence>
<keyword evidence="1" id="KW-0472">Membrane</keyword>
<evidence type="ECO:0000313" key="4">
    <source>
        <dbReference type="Proteomes" id="UP000319801"/>
    </source>
</evidence>
<keyword evidence="4" id="KW-1185">Reference proteome</keyword>
<sequence length="549" mass="62355">MTASFVIYEVHEHHTGSKRLQHISGISEPFYWIIVNFFYDMLPAFTDRLNLSAVSLLLVFFGFASFPWMYLVSAMFKDTEMAFISYVCINLFISMNSIISTAIMYFLGQANPNNQHIQEVYRTLSTVFLVFPQFCFGNGLMELARVDLQVQILSTYGVDAYKNPFGMDFLGWMFVALFLQGFICFTLRLLMNKWLLRKVRRLFRRRRPVPHKGSQDVDIDEDVLAERQRVDSGAAGSDLLQVSQLSKVYRHLKRRVQAVKKLSFGIPAGECFGLLGVNGAGKTTTFKMLTGDISPTHGSAQVLDWDGRMVDIMDCRTEGVNIGYCPQVDALDDLLTGEEHLYFYARIRGICKREIDQVVNFLLKKLELNYHRHIISERYSCGTRRKLSTALALIGQPQILLLIISEQVMGKCAVVLTSHRFGSGFTVKMYLTSSSCNVDSITTFMQLHFPSTFLKYKVVAVKISKVCVWFLQDHHSSLVEYHVPVAPGGVADIFDQLETNKAALQIKHFSVSQTTLDQVFINFAMGKVDTRDEDDDHASDEDDPDAQTH</sequence>
<keyword evidence="1" id="KW-1133">Transmembrane helix</keyword>
<proteinExistence type="predicted"/>
<name>A0A556V8L6_BAGYA</name>
<feature type="transmembrane region" description="Helical" evidence="1">
    <location>
        <begin position="83"/>
        <end position="108"/>
    </location>
</feature>
<dbReference type="Pfam" id="PF23321">
    <property type="entry name" value="R1_ABCA1"/>
    <property type="match status" value="2"/>
</dbReference>
<dbReference type="Gene3D" id="3.40.50.300">
    <property type="entry name" value="P-loop containing nucleotide triphosphate hydrolases"/>
    <property type="match status" value="1"/>
</dbReference>
<dbReference type="GO" id="GO:0034191">
    <property type="term" value="F:apolipoprotein A-I receptor binding"/>
    <property type="evidence" value="ECO:0007669"/>
    <property type="project" value="TreeGrafter"/>
</dbReference>
<comment type="caution">
    <text evidence="3">The sequence shown here is derived from an EMBL/GenBank/DDBJ whole genome shotgun (WGS) entry which is preliminary data.</text>
</comment>
<dbReference type="AlphaFoldDB" id="A0A556V8L6"/>
<organism evidence="3 4">
    <name type="scientific">Bagarius yarrelli</name>
    <name type="common">Goonch</name>
    <name type="synonym">Bagrus yarrelli</name>
    <dbReference type="NCBI Taxonomy" id="175774"/>
    <lineage>
        <taxon>Eukaryota</taxon>
        <taxon>Metazoa</taxon>
        <taxon>Chordata</taxon>
        <taxon>Craniata</taxon>
        <taxon>Vertebrata</taxon>
        <taxon>Euteleostomi</taxon>
        <taxon>Actinopterygii</taxon>
        <taxon>Neopterygii</taxon>
        <taxon>Teleostei</taxon>
        <taxon>Ostariophysi</taxon>
        <taxon>Siluriformes</taxon>
        <taxon>Sisoridae</taxon>
        <taxon>Sisorinae</taxon>
        <taxon>Bagarius</taxon>
    </lineage>
</organism>
<dbReference type="GO" id="GO:0005319">
    <property type="term" value="F:lipid transporter activity"/>
    <property type="evidence" value="ECO:0007669"/>
    <property type="project" value="TreeGrafter"/>
</dbReference>
<reference evidence="3 4" key="1">
    <citation type="journal article" date="2019" name="Genome Biol. Evol.">
        <title>Whole-Genome Sequencing of the Giant Devil Catfish, Bagarius yarrelli.</title>
        <authorList>
            <person name="Jiang W."/>
            <person name="Lv Y."/>
            <person name="Cheng L."/>
            <person name="Yang K."/>
            <person name="Chao B."/>
            <person name="Wang X."/>
            <person name="Li Y."/>
            <person name="Pan X."/>
            <person name="You X."/>
            <person name="Zhang Y."/>
            <person name="Yang J."/>
            <person name="Li J."/>
            <person name="Zhang X."/>
            <person name="Liu S."/>
            <person name="Sun C."/>
            <person name="Yang J."/>
            <person name="Shi Q."/>
        </authorList>
    </citation>
    <scope>NUCLEOTIDE SEQUENCE [LARGE SCALE GENOMIC DNA]</scope>
    <source>
        <strain evidence="3">JWS20170419001</strain>
        <tissue evidence="3">Muscle</tissue>
    </source>
</reference>
<dbReference type="InterPro" id="IPR026082">
    <property type="entry name" value="ABCA"/>
</dbReference>
<protein>
    <submittedName>
        <fullName evidence="3">ATP-binding cassette sub-family A member 12</fullName>
    </submittedName>
</protein>
<keyword evidence="3" id="KW-0067">ATP-binding</keyword>
<dbReference type="InterPro" id="IPR003439">
    <property type="entry name" value="ABC_transporter-like_ATP-bd"/>
</dbReference>
<accession>A0A556V8L6</accession>
<keyword evidence="3" id="KW-0547">Nucleotide-binding</keyword>
<dbReference type="GO" id="GO:0016020">
    <property type="term" value="C:membrane"/>
    <property type="evidence" value="ECO:0007669"/>
    <property type="project" value="InterPro"/>
</dbReference>
<dbReference type="InterPro" id="IPR056264">
    <property type="entry name" value="R2_ABCA1-4-like"/>
</dbReference>
<dbReference type="PROSITE" id="PS50893">
    <property type="entry name" value="ABC_TRANSPORTER_2"/>
    <property type="match status" value="1"/>
</dbReference>
<keyword evidence="1" id="KW-0812">Transmembrane</keyword>
<feature type="transmembrane region" description="Helical" evidence="1">
    <location>
        <begin position="51"/>
        <end position="71"/>
    </location>
</feature>
<dbReference type="GO" id="GO:0140359">
    <property type="term" value="F:ABC-type transporter activity"/>
    <property type="evidence" value="ECO:0007669"/>
    <property type="project" value="InterPro"/>
</dbReference>
<dbReference type="SUPFAM" id="SSF52540">
    <property type="entry name" value="P-loop containing nucleoside triphosphate hydrolases"/>
    <property type="match status" value="1"/>
</dbReference>